<feature type="region of interest" description="Disordered" evidence="2">
    <location>
        <begin position="108"/>
        <end position="154"/>
    </location>
</feature>
<feature type="transmembrane region" description="Helical" evidence="3">
    <location>
        <begin position="49"/>
        <end position="68"/>
    </location>
</feature>
<sequence length="586" mass="64095">MSTFFEVAFQFSFALFIVFYFNYFILQNAAVEYFLRQPWTFILRTSEKIASFICVCIMFLVRCCAFVSEVVASVALYLLSKVIRALLFVALIPLYLIGTFNRRPGHADPAVQPVDPAPAPDRDVPLPENPRENRNLNGDATAAATPSGPSGSSTATTIATLEAELQIAQAEANYHREQSKFRQRFLDRLHEEYESLWQRHLPCKDRTWGLKCRVKSLERVISAQAQRLMELTRQSVESDNDRGSLQEANQQQDAQIAHLWSDKQVLDTQVQSLNEQLQAAKNTITELQRSDALLQTIKTRLRTMASGNTTQRLASTVVIDTLVTSGDLTLGDLGISPTAFEESMRRAQATLVISNFHQSTVSSNPTTNHGVSTPAVSDDSSATPPSTEPLASNRDSTTPEHASSSTPATSTSNPTPAPASQPQPQPQQPPRTPNGTPMRLNAWQNFCMRRNRPYDLNAAQLASMTLRTSNENSAPNPPPAPPAPAPTAPAPTSPSLNRSGSPLPFLAPTGQALDLGGPLYPSISRFIGRTAHDLMDTDSLYDLDVRRQAEAAALAANAMDIDSEGQSSLDEGVMVSSIERIWATGD</sequence>
<keyword evidence="3" id="KW-0472">Membrane</keyword>
<feature type="compositionally biased region" description="Low complexity" evidence="2">
    <location>
        <begin position="140"/>
        <end position="154"/>
    </location>
</feature>
<dbReference type="EMBL" id="SWKU01000022">
    <property type="protein sequence ID" value="KAF2997684.1"/>
    <property type="molecule type" value="Genomic_DNA"/>
</dbReference>
<dbReference type="AlphaFoldDB" id="A0A9P4T937"/>
<evidence type="ECO:0000313" key="5">
    <source>
        <dbReference type="Proteomes" id="UP000801428"/>
    </source>
</evidence>
<name>A0A9P4T937_CURKU</name>
<organism evidence="4 5">
    <name type="scientific">Curvularia kusanoi</name>
    <name type="common">Cochliobolus kusanoi</name>
    <dbReference type="NCBI Taxonomy" id="90978"/>
    <lineage>
        <taxon>Eukaryota</taxon>
        <taxon>Fungi</taxon>
        <taxon>Dikarya</taxon>
        <taxon>Ascomycota</taxon>
        <taxon>Pezizomycotina</taxon>
        <taxon>Dothideomycetes</taxon>
        <taxon>Pleosporomycetidae</taxon>
        <taxon>Pleosporales</taxon>
        <taxon>Pleosporineae</taxon>
        <taxon>Pleosporaceae</taxon>
        <taxon>Curvularia</taxon>
    </lineage>
</organism>
<dbReference type="Proteomes" id="UP000801428">
    <property type="component" value="Unassembled WGS sequence"/>
</dbReference>
<evidence type="ECO:0000256" key="2">
    <source>
        <dbReference type="SAM" id="MobiDB-lite"/>
    </source>
</evidence>
<evidence type="ECO:0000313" key="4">
    <source>
        <dbReference type="EMBL" id="KAF2997684.1"/>
    </source>
</evidence>
<feature type="transmembrane region" description="Helical" evidence="3">
    <location>
        <begin position="7"/>
        <end position="26"/>
    </location>
</feature>
<keyword evidence="1" id="KW-0175">Coiled coil</keyword>
<accession>A0A9P4T937</accession>
<feature type="region of interest" description="Disordered" evidence="2">
    <location>
        <begin position="359"/>
        <end position="439"/>
    </location>
</feature>
<feature type="compositionally biased region" description="Pro residues" evidence="2">
    <location>
        <begin position="415"/>
        <end position="432"/>
    </location>
</feature>
<gene>
    <name evidence="4" type="ORF">E8E13_006233</name>
</gene>
<keyword evidence="5" id="KW-1185">Reference proteome</keyword>
<evidence type="ECO:0000256" key="3">
    <source>
        <dbReference type="SAM" id="Phobius"/>
    </source>
</evidence>
<keyword evidence="3" id="KW-1133">Transmembrane helix</keyword>
<feature type="compositionally biased region" description="Polar residues" evidence="2">
    <location>
        <begin position="359"/>
        <end position="395"/>
    </location>
</feature>
<proteinExistence type="predicted"/>
<keyword evidence="3" id="KW-0812">Transmembrane</keyword>
<feature type="compositionally biased region" description="Pro residues" evidence="2">
    <location>
        <begin position="475"/>
        <end position="492"/>
    </location>
</feature>
<evidence type="ECO:0000256" key="1">
    <source>
        <dbReference type="SAM" id="Coils"/>
    </source>
</evidence>
<reference evidence="4" key="1">
    <citation type="submission" date="2019-04" db="EMBL/GenBank/DDBJ databases">
        <title>Sequencing of skin fungus with MAO and IRED activity.</title>
        <authorList>
            <person name="Marsaioli A.J."/>
            <person name="Bonatto J.M.C."/>
            <person name="Reis Junior O."/>
        </authorList>
    </citation>
    <scope>NUCLEOTIDE SEQUENCE</scope>
    <source>
        <strain evidence="4">30M1</strain>
    </source>
</reference>
<comment type="caution">
    <text evidence="4">The sequence shown here is derived from an EMBL/GenBank/DDBJ whole genome shotgun (WGS) entry which is preliminary data.</text>
</comment>
<feature type="transmembrane region" description="Helical" evidence="3">
    <location>
        <begin position="74"/>
        <end position="97"/>
    </location>
</feature>
<feature type="coiled-coil region" evidence="1">
    <location>
        <begin position="263"/>
        <end position="290"/>
    </location>
</feature>
<feature type="compositionally biased region" description="Basic and acidic residues" evidence="2">
    <location>
        <begin position="120"/>
        <end position="134"/>
    </location>
</feature>
<feature type="compositionally biased region" description="Low complexity" evidence="2">
    <location>
        <begin position="399"/>
        <end position="414"/>
    </location>
</feature>
<protein>
    <submittedName>
        <fullName evidence="4">Uncharacterized protein</fullName>
    </submittedName>
</protein>
<feature type="region of interest" description="Disordered" evidence="2">
    <location>
        <begin position="467"/>
        <end position="509"/>
    </location>
</feature>